<evidence type="ECO:0000313" key="2">
    <source>
        <dbReference type="EnsemblPlants" id="Kaladp0102s0117.1.v1.1"/>
    </source>
</evidence>
<dbReference type="AlphaFoldDB" id="A0A7N0V608"/>
<dbReference type="Gramene" id="Kaladp0102s0117.2.v1.1">
    <property type="protein sequence ID" value="Kaladp0102s0117.2.v1.1"/>
    <property type="gene ID" value="Kaladp0102s0117.v1.1"/>
</dbReference>
<dbReference type="EnsemblPlants" id="Kaladp0102s0117.1.v1.1">
    <property type="protein sequence ID" value="Kaladp0102s0117.1.v1.1"/>
    <property type="gene ID" value="Kaladp0102s0117.v1.1"/>
</dbReference>
<dbReference type="EnsemblPlants" id="Kaladp0102s0117.2.v1.1">
    <property type="protein sequence ID" value="Kaladp0102s0117.2.v1.1"/>
    <property type="gene ID" value="Kaladp0102s0117.v1.1"/>
</dbReference>
<reference evidence="2" key="1">
    <citation type="submission" date="2021-01" db="UniProtKB">
        <authorList>
            <consortium name="EnsemblPlants"/>
        </authorList>
    </citation>
    <scope>IDENTIFICATION</scope>
</reference>
<name>A0A7N0V608_KALFE</name>
<feature type="region of interest" description="Disordered" evidence="1">
    <location>
        <begin position="1"/>
        <end position="46"/>
    </location>
</feature>
<dbReference type="Gramene" id="Kaladp0102s0117.1.v1.1">
    <property type="protein sequence ID" value="Kaladp0102s0117.1.v1.1"/>
    <property type="gene ID" value="Kaladp0102s0117.v1.1"/>
</dbReference>
<feature type="compositionally biased region" description="Basic and acidic residues" evidence="1">
    <location>
        <begin position="27"/>
        <end position="42"/>
    </location>
</feature>
<dbReference type="PANTHER" id="PTHR33605:SF3">
    <property type="entry name" value="EARLY NODULIN-LIKE PROTEIN"/>
    <property type="match status" value="1"/>
</dbReference>
<accession>A0A7N0V608</accession>
<proteinExistence type="predicted"/>
<evidence type="ECO:0000256" key="1">
    <source>
        <dbReference type="SAM" id="MobiDB-lite"/>
    </source>
</evidence>
<keyword evidence="3" id="KW-1185">Reference proteome</keyword>
<dbReference type="PANTHER" id="PTHR33605">
    <property type="entry name" value="EARLY NODULIN-93"/>
    <property type="match status" value="1"/>
</dbReference>
<dbReference type="Proteomes" id="UP000594263">
    <property type="component" value="Unplaced"/>
</dbReference>
<evidence type="ECO:0000313" key="3">
    <source>
        <dbReference type="Proteomes" id="UP000594263"/>
    </source>
</evidence>
<dbReference type="InterPro" id="IPR005050">
    <property type="entry name" value="Enod93"/>
</dbReference>
<sequence length="113" mass="12176">MAISTESGNVWPRRKHASSFVIPSPVDHPKSRTAEESTREASRQGAKSAAVAFVVSSVPTLVAVRKIPWAKANLNHTGQALIICAATIATYFISADKAILQSARKNARYDGRD</sequence>
<evidence type="ECO:0008006" key="4">
    <source>
        <dbReference type="Google" id="ProtNLM"/>
    </source>
</evidence>
<organism evidence="2 3">
    <name type="scientific">Kalanchoe fedtschenkoi</name>
    <name type="common">Lavender scallops</name>
    <name type="synonym">South American air plant</name>
    <dbReference type="NCBI Taxonomy" id="63787"/>
    <lineage>
        <taxon>Eukaryota</taxon>
        <taxon>Viridiplantae</taxon>
        <taxon>Streptophyta</taxon>
        <taxon>Embryophyta</taxon>
        <taxon>Tracheophyta</taxon>
        <taxon>Spermatophyta</taxon>
        <taxon>Magnoliopsida</taxon>
        <taxon>eudicotyledons</taxon>
        <taxon>Gunneridae</taxon>
        <taxon>Pentapetalae</taxon>
        <taxon>Saxifragales</taxon>
        <taxon>Crassulaceae</taxon>
        <taxon>Kalanchoe</taxon>
    </lineage>
</organism>
<dbReference type="Pfam" id="PF03386">
    <property type="entry name" value="ENOD93"/>
    <property type="match status" value="1"/>
</dbReference>
<protein>
    <recommendedName>
        <fullName evidence="4">Early nodulin-93-like</fullName>
    </recommendedName>
</protein>